<proteinExistence type="predicted"/>
<gene>
    <name evidence="2" type="ORF">PBAH0796_LOCUS30423</name>
</gene>
<feature type="signal peptide" evidence="1">
    <location>
        <begin position="1"/>
        <end position="29"/>
    </location>
</feature>
<evidence type="ECO:0000256" key="1">
    <source>
        <dbReference type="SAM" id="SignalP"/>
    </source>
</evidence>
<reference evidence="2" key="1">
    <citation type="submission" date="2021-01" db="EMBL/GenBank/DDBJ databases">
        <authorList>
            <person name="Corre E."/>
            <person name="Pelletier E."/>
            <person name="Niang G."/>
            <person name="Scheremetjew M."/>
            <person name="Finn R."/>
            <person name="Kale V."/>
            <person name="Holt S."/>
            <person name="Cochrane G."/>
            <person name="Meng A."/>
            <person name="Brown T."/>
            <person name="Cohen L."/>
        </authorList>
    </citation>
    <scope>NUCLEOTIDE SEQUENCE</scope>
    <source>
        <strain evidence="2">Pbaha01</strain>
    </source>
</reference>
<feature type="chain" id="PRO_5030760073" evidence="1">
    <location>
        <begin position="30"/>
        <end position="121"/>
    </location>
</feature>
<organism evidence="2">
    <name type="scientific">Pyrodinium bahamense</name>
    <dbReference type="NCBI Taxonomy" id="73915"/>
    <lineage>
        <taxon>Eukaryota</taxon>
        <taxon>Sar</taxon>
        <taxon>Alveolata</taxon>
        <taxon>Dinophyceae</taxon>
        <taxon>Gonyaulacales</taxon>
        <taxon>Pyrocystaceae</taxon>
        <taxon>Pyrodinium</taxon>
    </lineage>
</organism>
<protein>
    <submittedName>
        <fullName evidence="2">Uncharacterized protein</fullName>
    </submittedName>
</protein>
<sequence>MSQIAPAIMYMIFAICFLSFTLLMQLEDAAEIFESSVQRILDTPWQISPYKTIHDVKGGPEVYEWLKEVFLNQLYMEYPQPGDQQGYCTKANRCLLNEGDADNDDQFMRYFNLGIGTKSSE</sequence>
<evidence type="ECO:0000313" key="2">
    <source>
        <dbReference type="EMBL" id="CAD8386735.1"/>
    </source>
</evidence>
<dbReference type="EMBL" id="HBEG01049914">
    <property type="protein sequence ID" value="CAD8386735.1"/>
    <property type="molecule type" value="Transcribed_RNA"/>
</dbReference>
<keyword evidence="1" id="KW-0732">Signal</keyword>
<accession>A0A7S0FWD8</accession>
<name>A0A7S0FWD8_9DINO</name>
<dbReference type="AlphaFoldDB" id="A0A7S0FWD8"/>